<organism evidence="5 6">
    <name type="scientific">Candidatus Cryptobacteroides merdigallinarum</name>
    <dbReference type="NCBI Taxonomy" id="2840770"/>
    <lineage>
        <taxon>Bacteria</taxon>
        <taxon>Pseudomonadati</taxon>
        <taxon>Bacteroidota</taxon>
        <taxon>Bacteroidia</taxon>
        <taxon>Bacteroidales</taxon>
        <taxon>Candidatus Cryptobacteroides</taxon>
    </lineage>
</organism>
<dbReference type="InterPro" id="IPR000523">
    <property type="entry name" value="Mg_chelatse_chII-like_cat_dom"/>
</dbReference>
<evidence type="ECO:0000313" key="6">
    <source>
        <dbReference type="Proteomes" id="UP000810252"/>
    </source>
</evidence>
<dbReference type="GO" id="GO:0005524">
    <property type="term" value="F:ATP binding"/>
    <property type="evidence" value="ECO:0007669"/>
    <property type="project" value="UniProtKB-KW"/>
</dbReference>
<dbReference type="EMBL" id="JADIMQ010000080">
    <property type="protein sequence ID" value="MBO8448741.1"/>
    <property type="molecule type" value="Genomic_DNA"/>
</dbReference>
<gene>
    <name evidence="5" type="ORF">IAC29_05675</name>
</gene>
<evidence type="ECO:0000256" key="3">
    <source>
        <dbReference type="ARBA" id="ARBA00022840"/>
    </source>
</evidence>
<dbReference type="Pfam" id="PF13335">
    <property type="entry name" value="Mg_chelatase_C"/>
    <property type="match status" value="1"/>
</dbReference>
<dbReference type="Pfam" id="PF13541">
    <property type="entry name" value="ChlI"/>
    <property type="match status" value="1"/>
</dbReference>
<name>A0A9D9HES9_9BACT</name>
<comment type="caution">
    <text evidence="5">The sequence shown here is derived from an EMBL/GenBank/DDBJ whole genome shotgun (WGS) entry which is preliminary data.</text>
</comment>
<dbReference type="InterPro" id="IPR020568">
    <property type="entry name" value="Ribosomal_Su5_D2-typ_SF"/>
</dbReference>
<proteinExistence type="inferred from homology"/>
<dbReference type="SUPFAM" id="SSF54211">
    <property type="entry name" value="Ribosomal protein S5 domain 2-like"/>
    <property type="match status" value="1"/>
</dbReference>
<dbReference type="Gene3D" id="3.30.230.10">
    <property type="match status" value="1"/>
</dbReference>
<comment type="similarity">
    <text evidence="1">Belongs to the Mg-chelatase subunits D/I family. ComM subfamily.</text>
</comment>
<evidence type="ECO:0000256" key="1">
    <source>
        <dbReference type="ARBA" id="ARBA00006354"/>
    </source>
</evidence>
<dbReference type="InterPro" id="IPR003593">
    <property type="entry name" value="AAA+_ATPase"/>
</dbReference>
<dbReference type="InterPro" id="IPR014721">
    <property type="entry name" value="Ribsml_uS5_D2-typ_fold_subgr"/>
</dbReference>
<dbReference type="InterPro" id="IPR004482">
    <property type="entry name" value="Mg_chelat-rel"/>
</dbReference>
<dbReference type="InterPro" id="IPR027417">
    <property type="entry name" value="P-loop_NTPase"/>
</dbReference>
<dbReference type="PRINTS" id="PR01657">
    <property type="entry name" value="MCMFAMILY"/>
</dbReference>
<reference evidence="5" key="1">
    <citation type="submission" date="2020-10" db="EMBL/GenBank/DDBJ databases">
        <authorList>
            <person name="Gilroy R."/>
        </authorList>
    </citation>
    <scope>NUCLEOTIDE SEQUENCE</scope>
    <source>
        <strain evidence="5">20514</strain>
    </source>
</reference>
<dbReference type="SUPFAM" id="SSF52540">
    <property type="entry name" value="P-loop containing nucleoside triphosphate hydrolases"/>
    <property type="match status" value="1"/>
</dbReference>
<sequence>MLTTVQSAKCAGIKALPVNVEVNISAGIGIHLVGLADAAVRESLLRTITALQAVGFKIPGKKIVINLAPADMHKKGSGYDLPIALGIIAASGQMELPGLGRYLIMGELGLDASVREIPGALPIVELARDRGYEGCILPEGSAREAAEFGGCTIFGVQKLGDVIRILSGKEDCSSFRTLWEPGMEEAEERSAGYGSETMDFADIFGQDGAKRGMEIAAAGGHNVLLIGPPGSGKSSLAKATAAILPPMSAEEAMETSKIYSVAGKGGSGRGLIRRRPFRAPHYSSSISAIIGGGSDCIMPGEISLAHNGVLFIDEFCEAPKKVTEALRAPMEDRSVTISRLKNKVEYPASFMLIAATNPCPCGYYGDGDRCTCTPGKRASYLSRLSGPIMDRIDIHLWLNPVEASKLIGREKEESSADVAARVLRAREIQDARFRGEGIHTNAEMSGRLAERYCRPGKECTAFLERLVGTDGLSARAYSRILKVARTIADLAGEEEIGLEHISEASRYRLLDKKDLMI</sequence>
<evidence type="ECO:0000313" key="5">
    <source>
        <dbReference type="EMBL" id="MBO8448741.1"/>
    </source>
</evidence>
<dbReference type="PANTHER" id="PTHR32039:SF7">
    <property type="entry name" value="COMPETENCE PROTEIN COMM"/>
    <property type="match status" value="1"/>
</dbReference>
<dbReference type="PANTHER" id="PTHR32039">
    <property type="entry name" value="MAGNESIUM-CHELATASE SUBUNIT CHLI"/>
    <property type="match status" value="1"/>
</dbReference>
<dbReference type="InterPro" id="IPR025158">
    <property type="entry name" value="Mg_chelat-rel_C"/>
</dbReference>
<feature type="domain" description="AAA+ ATPase" evidence="4">
    <location>
        <begin position="219"/>
        <end position="402"/>
    </location>
</feature>
<dbReference type="Gene3D" id="3.40.50.300">
    <property type="entry name" value="P-loop containing nucleotide triphosphate hydrolases"/>
    <property type="match status" value="1"/>
</dbReference>
<dbReference type="NCBIfam" id="TIGR00368">
    <property type="entry name" value="YifB family Mg chelatase-like AAA ATPase"/>
    <property type="match status" value="1"/>
</dbReference>
<keyword evidence="3" id="KW-0067">ATP-binding</keyword>
<dbReference type="AlphaFoldDB" id="A0A9D9HES9"/>
<reference evidence="5" key="2">
    <citation type="journal article" date="2021" name="PeerJ">
        <title>Extensive microbial diversity within the chicken gut microbiome revealed by metagenomics and culture.</title>
        <authorList>
            <person name="Gilroy R."/>
            <person name="Ravi A."/>
            <person name="Getino M."/>
            <person name="Pursley I."/>
            <person name="Horton D.L."/>
            <person name="Alikhan N.F."/>
            <person name="Baker D."/>
            <person name="Gharbi K."/>
            <person name="Hall N."/>
            <person name="Watson M."/>
            <person name="Adriaenssens E.M."/>
            <person name="Foster-Nyarko E."/>
            <person name="Jarju S."/>
            <person name="Secka A."/>
            <person name="Antonio M."/>
            <person name="Oren A."/>
            <person name="Chaudhuri R.R."/>
            <person name="La Ragione R."/>
            <person name="Hildebrand F."/>
            <person name="Pallen M.J."/>
        </authorList>
    </citation>
    <scope>NUCLEOTIDE SEQUENCE</scope>
    <source>
        <strain evidence="5">20514</strain>
    </source>
</reference>
<accession>A0A9D9HES9</accession>
<evidence type="ECO:0000259" key="4">
    <source>
        <dbReference type="SMART" id="SM00382"/>
    </source>
</evidence>
<dbReference type="SMART" id="SM00382">
    <property type="entry name" value="AAA"/>
    <property type="match status" value="1"/>
</dbReference>
<keyword evidence="2" id="KW-0547">Nucleotide-binding</keyword>
<dbReference type="GO" id="GO:0003677">
    <property type="term" value="F:DNA binding"/>
    <property type="evidence" value="ECO:0007669"/>
    <property type="project" value="InterPro"/>
</dbReference>
<evidence type="ECO:0000256" key="2">
    <source>
        <dbReference type="ARBA" id="ARBA00022741"/>
    </source>
</evidence>
<dbReference type="InterPro" id="IPR001208">
    <property type="entry name" value="MCM_dom"/>
</dbReference>
<protein>
    <submittedName>
        <fullName evidence="5">YifB family Mg chelatase-like AAA ATPase</fullName>
    </submittedName>
</protein>
<dbReference type="InterPro" id="IPR045006">
    <property type="entry name" value="CHLI-like"/>
</dbReference>
<dbReference type="Pfam" id="PF01078">
    <property type="entry name" value="Mg_chelatase"/>
    <property type="match status" value="1"/>
</dbReference>
<dbReference type="Proteomes" id="UP000810252">
    <property type="component" value="Unassembled WGS sequence"/>
</dbReference>